<reference evidence="1" key="1">
    <citation type="submission" date="2013-12" db="EMBL/GenBank/DDBJ databases">
        <title>The Genome Sequence of Aphanomyces astaci APO3.</title>
        <authorList>
            <consortium name="The Broad Institute Genomics Platform"/>
            <person name="Russ C."/>
            <person name="Tyler B."/>
            <person name="van West P."/>
            <person name="Dieguez-Uribeondo J."/>
            <person name="Young S.K."/>
            <person name="Zeng Q."/>
            <person name="Gargeya S."/>
            <person name="Fitzgerald M."/>
            <person name="Abouelleil A."/>
            <person name="Alvarado L."/>
            <person name="Chapman S.B."/>
            <person name="Gainer-Dewar J."/>
            <person name="Goldberg J."/>
            <person name="Griggs A."/>
            <person name="Gujja S."/>
            <person name="Hansen M."/>
            <person name="Howarth C."/>
            <person name="Imamovic A."/>
            <person name="Ireland A."/>
            <person name="Larimer J."/>
            <person name="McCowan C."/>
            <person name="Murphy C."/>
            <person name="Pearson M."/>
            <person name="Poon T.W."/>
            <person name="Priest M."/>
            <person name="Roberts A."/>
            <person name="Saif S."/>
            <person name="Shea T."/>
            <person name="Sykes S."/>
            <person name="Wortman J."/>
            <person name="Nusbaum C."/>
            <person name="Birren B."/>
        </authorList>
    </citation>
    <scope>NUCLEOTIDE SEQUENCE [LARGE SCALE GENOMIC DNA]</scope>
    <source>
        <strain evidence="1">APO3</strain>
    </source>
</reference>
<gene>
    <name evidence="1" type="ORF">H257_08230</name>
</gene>
<dbReference type="GeneID" id="20810226"/>
<protein>
    <submittedName>
        <fullName evidence="1">Uncharacterized protein</fullName>
    </submittedName>
</protein>
<accession>W4GGC0</accession>
<dbReference type="VEuPathDB" id="FungiDB:H257_08230"/>
<name>W4GGC0_APHAT</name>
<dbReference type="RefSeq" id="XP_009832350.1">
    <property type="nucleotide sequence ID" value="XM_009834048.1"/>
</dbReference>
<dbReference type="EMBL" id="KI913131">
    <property type="protein sequence ID" value="ETV78013.1"/>
    <property type="molecule type" value="Genomic_DNA"/>
</dbReference>
<proteinExistence type="predicted"/>
<organism evidence="1">
    <name type="scientific">Aphanomyces astaci</name>
    <name type="common">Crayfish plague agent</name>
    <dbReference type="NCBI Taxonomy" id="112090"/>
    <lineage>
        <taxon>Eukaryota</taxon>
        <taxon>Sar</taxon>
        <taxon>Stramenopiles</taxon>
        <taxon>Oomycota</taxon>
        <taxon>Saprolegniomycetes</taxon>
        <taxon>Saprolegniales</taxon>
        <taxon>Verrucalvaceae</taxon>
        <taxon>Aphanomyces</taxon>
    </lineage>
</organism>
<evidence type="ECO:0000313" key="1">
    <source>
        <dbReference type="EMBL" id="ETV78013.1"/>
    </source>
</evidence>
<sequence>MSLIAWVSHSDSPDTTNASQIVRRVWGLVSRRHPSSWRNVLSVNRVVGLFELAVRCCFLREFTAMTVLSNAHIELQTTATGILTRFDIIPRSVWESFVVARNGFVPDLRQPEEGKAWILSIMAPSLGPVAEVNDLVHQVSGLDLSTQQANATARVATTCTVRYLYPMPTNRHLQDAATLGGSVLCAPCFCSSKSFLRWVHRSRIASPSIECWASRSAHAAASASVRFVRVAVSTLFSILPLFSVSAVCGAMVLEPFAVNRASFLFALVAWGALKPCTSPTTSSCVTIRDACSNVASPFKSCVDNFLPLLRWLATYGDYVAHYEDQTSGDVELWWASHFDE</sequence>
<dbReference type="AlphaFoldDB" id="W4GGC0"/>